<proteinExistence type="predicted"/>
<evidence type="ECO:0000256" key="3">
    <source>
        <dbReference type="ARBA" id="ARBA00023163"/>
    </source>
</evidence>
<dbReference type="CDD" id="cd07377">
    <property type="entry name" value="WHTH_GntR"/>
    <property type="match status" value="1"/>
</dbReference>
<keyword evidence="1" id="KW-0805">Transcription regulation</keyword>
<reference evidence="5 6" key="1">
    <citation type="submission" date="2016-12" db="EMBL/GenBank/DDBJ databases">
        <title>Genomic Comparison of strains in the 'Actinomyces naeslundii' Group.</title>
        <authorList>
            <person name="Mughal S.R."/>
            <person name="Do T."/>
            <person name="Gilbert S.C."/>
            <person name="Witherden E.A."/>
            <person name="Didelot X."/>
            <person name="Beighton D."/>
        </authorList>
    </citation>
    <scope>NUCLEOTIDE SEQUENCE [LARGE SCALE GENOMIC DNA]</scope>
    <source>
        <strain evidence="5 6">CCUG 33920</strain>
    </source>
</reference>
<accession>A0A1Q8V6X4</accession>
<dbReference type="SUPFAM" id="SSF46785">
    <property type="entry name" value="Winged helix' DNA-binding domain"/>
    <property type="match status" value="1"/>
</dbReference>
<dbReference type="GO" id="GO:0045892">
    <property type="term" value="P:negative regulation of DNA-templated transcription"/>
    <property type="evidence" value="ECO:0007669"/>
    <property type="project" value="TreeGrafter"/>
</dbReference>
<dbReference type="InterPro" id="IPR011663">
    <property type="entry name" value="UTRA"/>
</dbReference>
<evidence type="ECO:0000313" key="5">
    <source>
        <dbReference type="EMBL" id="OLO43835.1"/>
    </source>
</evidence>
<dbReference type="InterPro" id="IPR036388">
    <property type="entry name" value="WH-like_DNA-bd_sf"/>
</dbReference>
<dbReference type="Gene3D" id="3.40.1410.10">
    <property type="entry name" value="Chorismate lyase-like"/>
    <property type="match status" value="1"/>
</dbReference>
<dbReference type="InterPro" id="IPR000524">
    <property type="entry name" value="Tscrpt_reg_HTH_GntR"/>
</dbReference>
<dbReference type="SUPFAM" id="SSF64288">
    <property type="entry name" value="Chorismate lyase-like"/>
    <property type="match status" value="1"/>
</dbReference>
<dbReference type="InterPro" id="IPR050679">
    <property type="entry name" value="Bact_HTH_transcr_reg"/>
</dbReference>
<dbReference type="OrthoDB" id="7363114at2"/>
<evidence type="ECO:0000313" key="6">
    <source>
        <dbReference type="Proteomes" id="UP000186857"/>
    </source>
</evidence>
<gene>
    <name evidence="5" type="ORF">BKH29_09315</name>
</gene>
<dbReference type="Pfam" id="PF07702">
    <property type="entry name" value="UTRA"/>
    <property type="match status" value="1"/>
</dbReference>
<comment type="caution">
    <text evidence="5">The sequence shown here is derived from an EMBL/GenBank/DDBJ whole genome shotgun (WGS) entry which is preliminary data.</text>
</comment>
<dbReference type="EMBL" id="MSKJ01000021">
    <property type="protein sequence ID" value="OLO43835.1"/>
    <property type="molecule type" value="Genomic_DNA"/>
</dbReference>
<evidence type="ECO:0000256" key="2">
    <source>
        <dbReference type="ARBA" id="ARBA00023125"/>
    </source>
</evidence>
<dbReference type="SMART" id="SM00345">
    <property type="entry name" value="HTH_GNTR"/>
    <property type="match status" value="1"/>
</dbReference>
<feature type="domain" description="HTH gntR-type" evidence="4">
    <location>
        <begin position="9"/>
        <end position="76"/>
    </location>
</feature>
<dbReference type="PRINTS" id="PR00035">
    <property type="entry name" value="HTHGNTR"/>
</dbReference>
<dbReference type="Gene3D" id="1.10.10.10">
    <property type="entry name" value="Winged helix-like DNA-binding domain superfamily/Winged helix DNA-binding domain"/>
    <property type="match status" value="1"/>
</dbReference>
<evidence type="ECO:0000259" key="4">
    <source>
        <dbReference type="PROSITE" id="PS50949"/>
    </source>
</evidence>
<dbReference type="InterPro" id="IPR036390">
    <property type="entry name" value="WH_DNA-bd_sf"/>
</dbReference>
<name>A0A1Q8V6X4_9ACTO</name>
<dbReference type="GO" id="GO:0003700">
    <property type="term" value="F:DNA-binding transcription factor activity"/>
    <property type="evidence" value="ECO:0007669"/>
    <property type="project" value="InterPro"/>
</dbReference>
<keyword evidence="2" id="KW-0238">DNA-binding</keyword>
<dbReference type="PROSITE" id="PS50949">
    <property type="entry name" value="HTH_GNTR"/>
    <property type="match status" value="1"/>
</dbReference>
<protein>
    <submittedName>
        <fullName evidence="5">GntR family transcriptional regulator</fullName>
    </submittedName>
</protein>
<dbReference type="PANTHER" id="PTHR44846:SF1">
    <property type="entry name" value="MANNOSYL-D-GLYCERATE TRANSPORT_METABOLISM SYSTEM REPRESSOR MNGR-RELATED"/>
    <property type="match status" value="1"/>
</dbReference>
<dbReference type="RefSeq" id="WP_075377185.1">
    <property type="nucleotide sequence ID" value="NZ_MSKJ01000021.1"/>
</dbReference>
<dbReference type="AlphaFoldDB" id="A0A1Q8V6X4"/>
<dbReference type="PANTHER" id="PTHR44846">
    <property type="entry name" value="MANNOSYL-D-GLYCERATE TRANSPORT/METABOLISM SYSTEM REPRESSOR MNGR-RELATED"/>
    <property type="match status" value="1"/>
</dbReference>
<sequence>MPKNAGKKPAKYVIVRNHLLDLVRNGLANGSPVPSERELCEQFEVSRMTVRQAIDTLVVDGILERHQGKGTFVAPPKLDLQVRLTSFTQEMQRRGMEPGVVMLLTETVPADETVAEALELAEGAEVHHLRRLLTANAIPMAIEENWIPAALLPDLLRTSPNFSIYAELTQVGMAPEWGEDMIEAHAATAQEAALLSVQEGAPTLDITRRTFHEHRAIDYSRTLFRADRYTLWVPVAAPKPAFRPDRPKR</sequence>
<dbReference type="SMART" id="SM00866">
    <property type="entry name" value="UTRA"/>
    <property type="match status" value="1"/>
</dbReference>
<dbReference type="Pfam" id="PF00392">
    <property type="entry name" value="GntR"/>
    <property type="match status" value="1"/>
</dbReference>
<dbReference type="GO" id="GO:0003677">
    <property type="term" value="F:DNA binding"/>
    <property type="evidence" value="ECO:0007669"/>
    <property type="project" value="UniProtKB-KW"/>
</dbReference>
<keyword evidence="3" id="KW-0804">Transcription</keyword>
<evidence type="ECO:0000256" key="1">
    <source>
        <dbReference type="ARBA" id="ARBA00023015"/>
    </source>
</evidence>
<dbReference type="InterPro" id="IPR028978">
    <property type="entry name" value="Chorismate_lyase_/UTRA_dom_sf"/>
</dbReference>
<dbReference type="Proteomes" id="UP000186857">
    <property type="component" value="Unassembled WGS sequence"/>
</dbReference>
<organism evidence="5 6">
    <name type="scientific">Actinomyces oris</name>
    <dbReference type="NCBI Taxonomy" id="544580"/>
    <lineage>
        <taxon>Bacteria</taxon>
        <taxon>Bacillati</taxon>
        <taxon>Actinomycetota</taxon>
        <taxon>Actinomycetes</taxon>
        <taxon>Actinomycetales</taxon>
        <taxon>Actinomycetaceae</taxon>
        <taxon>Actinomyces</taxon>
    </lineage>
</organism>